<dbReference type="Proteomes" id="UP000308054">
    <property type="component" value="Unassembled WGS sequence"/>
</dbReference>
<protein>
    <submittedName>
        <fullName evidence="3">Lipase family protein</fullName>
    </submittedName>
</protein>
<evidence type="ECO:0000256" key="1">
    <source>
        <dbReference type="SAM" id="Phobius"/>
    </source>
</evidence>
<dbReference type="Gene3D" id="3.40.50.1820">
    <property type="entry name" value="alpha/beta hydrolase"/>
    <property type="match status" value="1"/>
</dbReference>
<evidence type="ECO:0000259" key="2">
    <source>
        <dbReference type="Pfam" id="PF01764"/>
    </source>
</evidence>
<dbReference type="AlphaFoldDB" id="A0A4S2H091"/>
<dbReference type="EMBL" id="SRXW01000002">
    <property type="protein sequence ID" value="TGY88896.1"/>
    <property type="molecule type" value="Genomic_DNA"/>
</dbReference>
<keyword evidence="4" id="KW-1185">Reference proteome</keyword>
<dbReference type="PANTHER" id="PTHR45856">
    <property type="entry name" value="ALPHA/BETA-HYDROLASES SUPERFAMILY PROTEIN"/>
    <property type="match status" value="1"/>
</dbReference>
<gene>
    <name evidence="3" type="ORF">E5163_07095</name>
</gene>
<evidence type="ECO:0000313" key="3">
    <source>
        <dbReference type="EMBL" id="TGY88896.1"/>
    </source>
</evidence>
<dbReference type="CDD" id="cd00519">
    <property type="entry name" value="Lipase_3"/>
    <property type="match status" value="1"/>
</dbReference>
<feature type="domain" description="Fungal lipase-type" evidence="2">
    <location>
        <begin position="132"/>
        <end position="270"/>
    </location>
</feature>
<accession>A0A4S2H091</accession>
<dbReference type="InterPro" id="IPR029058">
    <property type="entry name" value="AB_hydrolase_fold"/>
</dbReference>
<feature type="transmembrane region" description="Helical" evidence="1">
    <location>
        <begin position="266"/>
        <end position="289"/>
    </location>
</feature>
<dbReference type="RefSeq" id="WP_135995436.1">
    <property type="nucleotide sequence ID" value="NZ_CP071057.1"/>
</dbReference>
<proteinExistence type="predicted"/>
<sequence length="362" mass="41104">MTINARSIEEDLVQLRSLDPVPVKRAAYSDRTAWLMSALCQLAYIEFERTDRTLLAEAAREIAEAGGDTARIEARLEQLSKDIQGNALPDREILARVLAAAGFELLDDFAIEDTEGFIVKREATPSQTGLAVMVFRGTTSMRDWRTNLDGGLSEPEALKREARHLRAEQKGLEHGKPRLHEGFWRAYLRIEARIEPTLKQVEHLPLYITGHSLGGAVAVVATWRNEAPRNAACYTFGSPRVGNGDFAERFKTPIYRIVNGPDPVAFVPPTVLVVLPAAWLLGLLPYPWGDRARRFVIRKFAGYRHFGYGQTLHKDEARFVPEVTVIERVMIMLRMTTTLFKYHQIGEYRRKLREIALRRNTH</sequence>
<dbReference type="InterPro" id="IPR002921">
    <property type="entry name" value="Fungal_lipase-type"/>
</dbReference>
<dbReference type="InterPro" id="IPR051218">
    <property type="entry name" value="Sec_MonoDiacylglyc_Lipase"/>
</dbReference>
<name>A0A4S2H091_9PROT</name>
<keyword evidence="1" id="KW-0472">Membrane</keyword>
<keyword evidence="1" id="KW-1133">Transmembrane helix</keyword>
<dbReference type="SUPFAM" id="SSF53474">
    <property type="entry name" value="alpha/beta-Hydrolases"/>
    <property type="match status" value="1"/>
</dbReference>
<dbReference type="OrthoDB" id="9816306at2"/>
<organism evidence="3 4">
    <name type="scientific">Marinicauda algicola</name>
    <dbReference type="NCBI Taxonomy" id="2029849"/>
    <lineage>
        <taxon>Bacteria</taxon>
        <taxon>Pseudomonadati</taxon>
        <taxon>Pseudomonadota</taxon>
        <taxon>Alphaproteobacteria</taxon>
        <taxon>Maricaulales</taxon>
        <taxon>Maricaulaceae</taxon>
        <taxon>Marinicauda</taxon>
    </lineage>
</organism>
<comment type="caution">
    <text evidence="3">The sequence shown here is derived from an EMBL/GenBank/DDBJ whole genome shotgun (WGS) entry which is preliminary data.</text>
</comment>
<dbReference type="GO" id="GO:0006629">
    <property type="term" value="P:lipid metabolic process"/>
    <property type="evidence" value="ECO:0007669"/>
    <property type="project" value="InterPro"/>
</dbReference>
<dbReference type="PANTHER" id="PTHR45856:SF24">
    <property type="entry name" value="FUNGAL LIPASE-LIKE DOMAIN-CONTAINING PROTEIN"/>
    <property type="match status" value="1"/>
</dbReference>
<evidence type="ECO:0000313" key="4">
    <source>
        <dbReference type="Proteomes" id="UP000308054"/>
    </source>
</evidence>
<reference evidence="3 4" key="1">
    <citation type="journal article" date="2017" name="Int. J. Syst. Evol. Microbiol.">
        <title>Marinicauda algicola sp. nov., isolated from a marine red alga Rhodosorus marinus.</title>
        <authorList>
            <person name="Jeong S.E."/>
            <person name="Jeon S.H."/>
            <person name="Chun B.H."/>
            <person name="Kim D.W."/>
            <person name="Jeon C.O."/>
        </authorList>
    </citation>
    <scope>NUCLEOTIDE SEQUENCE [LARGE SCALE GENOMIC DNA]</scope>
    <source>
        <strain evidence="3 4">JCM 31718</strain>
    </source>
</reference>
<keyword evidence="1" id="KW-0812">Transmembrane</keyword>
<dbReference type="Pfam" id="PF01764">
    <property type="entry name" value="Lipase_3"/>
    <property type="match status" value="1"/>
</dbReference>